<protein>
    <submittedName>
        <fullName evidence="3">DUF4412 domain-containing protein</fullName>
    </submittedName>
</protein>
<evidence type="ECO:0000313" key="4">
    <source>
        <dbReference type="Proteomes" id="UP000664277"/>
    </source>
</evidence>
<reference evidence="3" key="1">
    <citation type="submission" date="2021-02" db="EMBL/GenBank/DDBJ databases">
        <title>Genome-Resolved Metagenomics of a Microbial Community Performing Photosynthetic Biological Nutrient Removal.</title>
        <authorList>
            <person name="Mcdaniel E.A."/>
        </authorList>
    </citation>
    <scope>NUCLEOTIDE SEQUENCE</scope>
    <source>
        <strain evidence="3">UWPOB_OBS1</strain>
    </source>
</reference>
<dbReference type="Pfam" id="PF14371">
    <property type="entry name" value="DUF4412"/>
    <property type="match status" value="1"/>
</dbReference>
<name>A0A8J7TPC1_9BACT</name>
<dbReference type="Proteomes" id="UP000664277">
    <property type="component" value="Unassembled WGS sequence"/>
</dbReference>
<gene>
    <name evidence="3" type="ORF">J0M35_16090</name>
</gene>
<feature type="chain" id="PRO_5035206907" evidence="1">
    <location>
        <begin position="26"/>
        <end position="190"/>
    </location>
</feature>
<sequence length="190" mass="20925">MKKPQALLFALVSFSLLSLNSAALAGGQLYPKLYDATYEVKTPTGVSSMRSISDGKGHLRTEVNVGPSKMVTIMDYPGKTTYTLMEAQKMVIKNPIAQEYEGDLTPELAKKKNAEDLGFKEVLGHNCHGWKLKLPNGVSEHWVDEKAGILVHSRTQAGNYITENNLKSVNMNQPKADLFVVPAGYKPMNQ</sequence>
<dbReference type="AlphaFoldDB" id="A0A8J7TPC1"/>
<proteinExistence type="predicted"/>
<comment type="caution">
    <text evidence="3">The sequence shown here is derived from an EMBL/GenBank/DDBJ whole genome shotgun (WGS) entry which is preliminary data.</text>
</comment>
<feature type="domain" description="DUF4412" evidence="2">
    <location>
        <begin position="55"/>
        <end position="145"/>
    </location>
</feature>
<evidence type="ECO:0000313" key="3">
    <source>
        <dbReference type="EMBL" id="MBN8661888.1"/>
    </source>
</evidence>
<accession>A0A8J7TPC1</accession>
<feature type="signal peptide" evidence="1">
    <location>
        <begin position="1"/>
        <end position="25"/>
    </location>
</feature>
<evidence type="ECO:0000256" key="1">
    <source>
        <dbReference type="SAM" id="SignalP"/>
    </source>
</evidence>
<keyword evidence="1" id="KW-0732">Signal</keyword>
<dbReference type="InterPro" id="IPR025524">
    <property type="entry name" value="DUF4412"/>
</dbReference>
<dbReference type="EMBL" id="JAFLCK010000026">
    <property type="protein sequence ID" value="MBN8661888.1"/>
    <property type="molecule type" value="Genomic_DNA"/>
</dbReference>
<evidence type="ECO:0000259" key="2">
    <source>
        <dbReference type="Pfam" id="PF14371"/>
    </source>
</evidence>
<organism evidence="3 4">
    <name type="scientific">Candidatus Obscuribacter phosphatis</name>
    <dbReference type="NCBI Taxonomy" id="1906157"/>
    <lineage>
        <taxon>Bacteria</taxon>
        <taxon>Bacillati</taxon>
        <taxon>Candidatus Melainabacteria</taxon>
        <taxon>Candidatus Obscuribacterales</taxon>
        <taxon>Candidatus Obscuribacteraceae</taxon>
        <taxon>Candidatus Obscuribacter</taxon>
    </lineage>
</organism>